<evidence type="ECO:0000313" key="4">
    <source>
        <dbReference type="EMBL" id="KZT08951.1"/>
    </source>
</evidence>
<accession>A0A165FGV6</accession>
<sequence>MASWLPEALSRSSLTFVSNNSDTMRPAARTTRSKETPMDFEFTSRPSSFTKPAWATGGEDPGTPRKRTLEEANPPSPVFPPSSSATHFPTFVANANVPFLFQEPMPHTPHPPAWQPPPNFSPEKAFPQPELKDVDMVETTPPKVRLSSPERDPDKSFVGERVVATGAMRRVFKSRQKAKQRSRLGLADRSGDEDLSEDDDEEHGGIRAAPFSQTTSNHYTLNMPGPAHPPSSLPYILLGYLQFFFNFSLILVFLYLLVQFILTVQRDVEQRISEYSMDIVQEIAQCTLQYKTNKCASNSIPAMTHQCAVWETCMSRDPSKVGRAKVGAELIAEVVNGFVEPITWKTLIFTLSSLAFLTVFINALLSLYRSRVDPAAHIPIAPHHATPSFPLAPYPPPHQYLSPPSEWPKRWPKTVDEDVRIPTRRRRLEGRLSENVK</sequence>
<dbReference type="RefSeq" id="XP_040766691.1">
    <property type="nucleotide sequence ID" value="XM_040908379.1"/>
</dbReference>
<dbReference type="GO" id="GO:0031965">
    <property type="term" value="C:nuclear membrane"/>
    <property type="evidence" value="ECO:0007669"/>
    <property type="project" value="InterPro"/>
</dbReference>
<evidence type="ECO:0000313" key="5">
    <source>
        <dbReference type="Proteomes" id="UP000076871"/>
    </source>
</evidence>
<dbReference type="EMBL" id="KV427613">
    <property type="protein sequence ID" value="KZT08951.1"/>
    <property type="molecule type" value="Genomic_DNA"/>
</dbReference>
<dbReference type="GeneID" id="63825408"/>
<gene>
    <name evidence="4" type="ORF">LAESUDRAFT_723251</name>
</gene>
<proteinExistence type="predicted"/>
<evidence type="ECO:0000259" key="3">
    <source>
        <dbReference type="SMART" id="SM01042"/>
    </source>
</evidence>
<dbReference type="InterPro" id="IPR040202">
    <property type="entry name" value="Brl1/Brr6"/>
</dbReference>
<feature type="compositionally biased region" description="Polar residues" evidence="1">
    <location>
        <begin position="211"/>
        <end position="220"/>
    </location>
</feature>
<keyword evidence="2" id="KW-1133">Transmembrane helix</keyword>
<dbReference type="InParanoid" id="A0A165FGV6"/>
<dbReference type="GO" id="GO:0055088">
    <property type="term" value="P:lipid homeostasis"/>
    <property type="evidence" value="ECO:0007669"/>
    <property type="project" value="InterPro"/>
</dbReference>
<name>A0A165FGV6_9APHY</name>
<dbReference type="InterPro" id="IPR018767">
    <property type="entry name" value="Brl1/Brr6_dom"/>
</dbReference>
<dbReference type="GO" id="GO:0006998">
    <property type="term" value="P:nuclear envelope organization"/>
    <property type="evidence" value="ECO:0007669"/>
    <property type="project" value="InterPro"/>
</dbReference>
<dbReference type="FunCoup" id="A0A165FGV6">
    <property type="interactions" value="23"/>
</dbReference>
<keyword evidence="5" id="KW-1185">Reference proteome</keyword>
<keyword evidence="2" id="KW-0472">Membrane</keyword>
<dbReference type="OrthoDB" id="5961at2759"/>
<dbReference type="Proteomes" id="UP000076871">
    <property type="component" value="Unassembled WGS sequence"/>
</dbReference>
<feature type="compositionally biased region" description="Acidic residues" evidence="1">
    <location>
        <begin position="191"/>
        <end position="202"/>
    </location>
</feature>
<feature type="domain" description="Brl1/Brr6" evidence="3">
    <location>
        <begin position="237"/>
        <end position="369"/>
    </location>
</feature>
<dbReference type="PANTHER" id="PTHR28136">
    <property type="entry name" value="NUCLEUS EXPORT PROTEIN BRR6"/>
    <property type="match status" value="1"/>
</dbReference>
<dbReference type="AlphaFoldDB" id="A0A165FGV6"/>
<feature type="region of interest" description="Disordered" evidence="1">
    <location>
        <begin position="15"/>
        <end position="82"/>
    </location>
</feature>
<keyword evidence="2" id="KW-0812">Transmembrane</keyword>
<feature type="region of interest" description="Disordered" evidence="1">
    <location>
        <begin position="181"/>
        <end position="223"/>
    </location>
</feature>
<dbReference type="Pfam" id="PF10104">
    <property type="entry name" value="Brr6_like_C_C"/>
    <property type="match status" value="1"/>
</dbReference>
<feature type="transmembrane region" description="Helical" evidence="2">
    <location>
        <begin position="347"/>
        <end position="368"/>
    </location>
</feature>
<organism evidence="4 5">
    <name type="scientific">Laetiporus sulphureus 93-53</name>
    <dbReference type="NCBI Taxonomy" id="1314785"/>
    <lineage>
        <taxon>Eukaryota</taxon>
        <taxon>Fungi</taxon>
        <taxon>Dikarya</taxon>
        <taxon>Basidiomycota</taxon>
        <taxon>Agaricomycotina</taxon>
        <taxon>Agaricomycetes</taxon>
        <taxon>Polyporales</taxon>
        <taxon>Laetiporus</taxon>
    </lineage>
</organism>
<dbReference type="PANTHER" id="PTHR28136:SF1">
    <property type="entry name" value="NUCLEUS EXPORT PROTEIN BRL1"/>
    <property type="match status" value="1"/>
</dbReference>
<evidence type="ECO:0000256" key="2">
    <source>
        <dbReference type="SAM" id="Phobius"/>
    </source>
</evidence>
<protein>
    <recommendedName>
        <fullName evidence="3">Brl1/Brr6 domain-containing protein</fullName>
    </recommendedName>
</protein>
<feature type="transmembrane region" description="Helical" evidence="2">
    <location>
        <begin position="237"/>
        <end position="262"/>
    </location>
</feature>
<evidence type="ECO:0000256" key="1">
    <source>
        <dbReference type="SAM" id="MobiDB-lite"/>
    </source>
</evidence>
<dbReference type="SMART" id="SM01042">
    <property type="entry name" value="Brr6_like_C_C"/>
    <property type="match status" value="1"/>
</dbReference>
<reference evidence="4 5" key="1">
    <citation type="journal article" date="2016" name="Mol. Biol. Evol.">
        <title>Comparative Genomics of Early-Diverging Mushroom-Forming Fungi Provides Insights into the Origins of Lignocellulose Decay Capabilities.</title>
        <authorList>
            <person name="Nagy L.G."/>
            <person name="Riley R."/>
            <person name="Tritt A."/>
            <person name="Adam C."/>
            <person name="Daum C."/>
            <person name="Floudas D."/>
            <person name="Sun H."/>
            <person name="Yadav J.S."/>
            <person name="Pangilinan J."/>
            <person name="Larsson K.H."/>
            <person name="Matsuura K."/>
            <person name="Barry K."/>
            <person name="Labutti K."/>
            <person name="Kuo R."/>
            <person name="Ohm R.A."/>
            <person name="Bhattacharya S.S."/>
            <person name="Shirouzu T."/>
            <person name="Yoshinaga Y."/>
            <person name="Martin F.M."/>
            <person name="Grigoriev I.V."/>
            <person name="Hibbett D.S."/>
        </authorList>
    </citation>
    <scope>NUCLEOTIDE SEQUENCE [LARGE SCALE GENOMIC DNA]</scope>
    <source>
        <strain evidence="4 5">93-53</strain>
    </source>
</reference>